<organism evidence="1 2">
    <name type="scientific">Hirundo rustica rustica</name>
    <dbReference type="NCBI Taxonomy" id="333673"/>
    <lineage>
        <taxon>Eukaryota</taxon>
        <taxon>Metazoa</taxon>
        <taxon>Chordata</taxon>
        <taxon>Craniata</taxon>
        <taxon>Vertebrata</taxon>
        <taxon>Euteleostomi</taxon>
        <taxon>Archelosauria</taxon>
        <taxon>Archosauria</taxon>
        <taxon>Dinosauria</taxon>
        <taxon>Saurischia</taxon>
        <taxon>Theropoda</taxon>
        <taxon>Coelurosauria</taxon>
        <taxon>Aves</taxon>
        <taxon>Neognathae</taxon>
        <taxon>Neoaves</taxon>
        <taxon>Telluraves</taxon>
        <taxon>Australaves</taxon>
        <taxon>Passeriformes</taxon>
        <taxon>Sylvioidea</taxon>
        <taxon>Hirundinidae</taxon>
        <taxon>Hirundo</taxon>
    </lineage>
</organism>
<proteinExistence type="predicted"/>
<evidence type="ECO:0000313" key="1">
    <source>
        <dbReference type="EMBL" id="RMC11887.1"/>
    </source>
</evidence>
<dbReference type="STRING" id="333673.A0A3M0KXP5"/>
<keyword evidence="2" id="KW-1185">Reference proteome</keyword>
<reference evidence="1 2" key="1">
    <citation type="submission" date="2018-07" db="EMBL/GenBank/DDBJ databases">
        <title>A high quality draft genome assembly of the barn swallow (H. rustica rustica).</title>
        <authorList>
            <person name="Formenti G."/>
            <person name="Chiara M."/>
            <person name="Poveda L."/>
            <person name="Francoijs K.-J."/>
            <person name="Bonisoli-Alquati A."/>
            <person name="Canova L."/>
            <person name="Gianfranceschi L."/>
            <person name="Horner D.S."/>
            <person name="Saino N."/>
        </authorList>
    </citation>
    <scope>NUCLEOTIDE SEQUENCE [LARGE SCALE GENOMIC DNA]</scope>
    <source>
        <strain evidence="1">Chelidonia</strain>
        <tissue evidence="1">Blood</tissue>
    </source>
</reference>
<dbReference type="OrthoDB" id="9221230at2759"/>
<accession>A0A3M0KXP5</accession>
<name>A0A3M0KXP5_HIRRU</name>
<sequence>MKLCAQVAKETNGILACINNGVTSRTRAGIVPLNQCTLLIRLQLKSCVQFWAPHYNKDIGVLECVQRRVVELVKSLEHRFYEEQLRELGLVSLEKMRLRGKAISLHNYLKGVCT</sequence>
<comment type="caution">
    <text evidence="1">The sequence shown here is derived from an EMBL/GenBank/DDBJ whole genome shotgun (WGS) entry which is preliminary data.</text>
</comment>
<dbReference type="AlphaFoldDB" id="A0A3M0KXP5"/>
<protein>
    <submittedName>
        <fullName evidence="1">Uncharacterized protein</fullName>
    </submittedName>
</protein>
<gene>
    <name evidence="1" type="ORF">DUI87_11014</name>
</gene>
<dbReference type="EMBL" id="QRBI01000107">
    <property type="protein sequence ID" value="RMC11887.1"/>
    <property type="molecule type" value="Genomic_DNA"/>
</dbReference>
<dbReference type="Proteomes" id="UP000269221">
    <property type="component" value="Unassembled WGS sequence"/>
</dbReference>
<evidence type="ECO:0000313" key="2">
    <source>
        <dbReference type="Proteomes" id="UP000269221"/>
    </source>
</evidence>